<dbReference type="Pfam" id="PF07228">
    <property type="entry name" value="SpoIIE"/>
    <property type="match status" value="1"/>
</dbReference>
<evidence type="ECO:0000256" key="1">
    <source>
        <dbReference type="ARBA" id="ARBA00022801"/>
    </source>
</evidence>
<keyword evidence="2" id="KW-0175">Coiled coil</keyword>
<dbReference type="PANTHER" id="PTHR43156">
    <property type="entry name" value="STAGE II SPORULATION PROTEIN E-RELATED"/>
    <property type="match status" value="1"/>
</dbReference>
<organism evidence="5 6">
    <name type="scientific">Streptomyces finlayi</name>
    <dbReference type="NCBI Taxonomy" id="67296"/>
    <lineage>
        <taxon>Bacteria</taxon>
        <taxon>Bacillati</taxon>
        <taxon>Actinomycetota</taxon>
        <taxon>Actinomycetes</taxon>
        <taxon>Kitasatosporales</taxon>
        <taxon>Streptomycetaceae</taxon>
        <taxon>Streptomyces</taxon>
    </lineage>
</organism>
<name>A0A918X1X0_9ACTN</name>
<dbReference type="Proteomes" id="UP000638353">
    <property type="component" value="Unassembled WGS sequence"/>
</dbReference>
<reference evidence="5" key="1">
    <citation type="journal article" date="2014" name="Int. J. Syst. Evol. Microbiol.">
        <title>Complete genome sequence of Corynebacterium casei LMG S-19264T (=DSM 44701T), isolated from a smear-ripened cheese.</title>
        <authorList>
            <consortium name="US DOE Joint Genome Institute (JGI-PGF)"/>
            <person name="Walter F."/>
            <person name="Albersmeier A."/>
            <person name="Kalinowski J."/>
            <person name="Ruckert C."/>
        </authorList>
    </citation>
    <scope>NUCLEOTIDE SEQUENCE</scope>
    <source>
        <strain evidence="5">JCM 4637</strain>
    </source>
</reference>
<proteinExistence type="predicted"/>
<gene>
    <name evidence="5" type="ORF">GCM10010334_53360</name>
</gene>
<evidence type="ECO:0000259" key="4">
    <source>
        <dbReference type="SMART" id="SM00331"/>
    </source>
</evidence>
<feature type="compositionally biased region" description="Pro residues" evidence="3">
    <location>
        <begin position="132"/>
        <end position="143"/>
    </location>
</feature>
<dbReference type="SUPFAM" id="SSF81606">
    <property type="entry name" value="PP2C-like"/>
    <property type="match status" value="1"/>
</dbReference>
<feature type="domain" description="PPM-type phosphatase" evidence="4">
    <location>
        <begin position="270"/>
        <end position="484"/>
    </location>
</feature>
<evidence type="ECO:0000256" key="3">
    <source>
        <dbReference type="SAM" id="MobiDB-lite"/>
    </source>
</evidence>
<dbReference type="Gene3D" id="3.60.40.10">
    <property type="entry name" value="PPM-type phosphatase domain"/>
    <property type="match status" value="1"/>
</dbReference>
<dbReference type="PANTHER" id="PTHR43156:SF2">
    <property type="entry name" value="STAGE II SPORULATION PROTEIN E"/>
    <property type="match status" value="1"/>
</dbReference>
<reference evidence="5" key="2">
    <citation type="submission" date="2020-09" db="EMBL/GenBank/DDBJ databases">
        <authorList>
            <person name="Sun Q."/>
            <person name="Ohkuma M."/>
        </authorList>
    </citation>
    <scope>NUCLEOTIDE SEQUENCE</scope>
    <source>
        <strain evidence="5">JCM 4637</strain>
    </source>
</reference>
<dbReference type="GO" id="GO:0016791">
    <property type="term" value="F:phosphatase activity"/>
    <property type="evidence" value="ECO:0007669"/>
    <property type="project" value="TreeGrafter"/>
</dbReference>
<accession>A0A918X1X0</accession>
<dbReference type="EMBL" id="BMVC01000011">
    <property type="protein sequence ID" value="GHD04487.1"/>
    <property type="molecule type" value="Genomic_DNA"/>
</dbReference>
<feature type="coiled-coil region" evidence="2">
    <location>
        <begin position="199"/>
        <end position="226"/>
    </location>
</feature>
<evidence type="ECO:0000313" key="6">
    <source>
        <dbReference type="Proteomes" id="UP000638353"/>
    </source>
</evidence>
<dbReference type="InterPro" id="IPR036457">
    <property type="entry name" value="PPM-type-like_dom_sf"/>
</dbReference>
<evidence type="ECO:0000313" key="5">
    <source>
        <dbReference type="EMBL" id="GHD04487.1"/>
    </source>
</evidence>
<protein>
    <recommendedName>
        <fullName evidence="4">PPM-type phosphatase domain-containing protein</fullName>
    </recommendedName>
</protein>
<dbReference type="SMART" id="SM00331">
    <property type="entry name" value="PP2C_SIG"/>
    <property type="match status" value="1"/>
</dbReference>
<feature type="region of interest" description="Disordered" evidence="3">
    <location>
        <begin position="73"/>
        <end position="145"/>
    </location>
</feature>
<dbReference type="InterPro" id="IPR001932">
    <property type="entry name" value="PPM-type_phosphatase-like_dom"/>
</dbReference>
<comment type="caution">
    <text evidence="5">The sequence shown here is derived from an EMBL/GenBank/DDBJ whole genome shotgun (WGS) entry which is preliminary data.</text>
</comment>
<sequence>MTDLPHDPPRSAQSFHALPPLRQEIRRLARAHGLPLETTARLVLSASTLATDPLRTGRTVTLHATHEAPTAYATHEAHEASGTSRMLGAQEASGTSGTSGMLGAHEASGTPGMLGAPATSGSSTPSVKPESPTAPPRPGPKAPAAPAAPYLRIALSGLHPVPAPHRLPLPPTDFTPDSVTWLLPRGTAPQPAAEPLSDAEAYEAELRAVLARVDALAEEHRLLQEELAETNGGVVALYVQLEERDAQVRSAHGRTLLALEETLRPPVPRVPGVELAVHYAPSDPAAPTGGDFYDWFTLPDGTLHITVVDALGHGVRSTRSALTVTHAVRTLALEGYPLESLLERVDRQLTPFAPGLQATVLLVRLDPATGALRIANGSHPPALLLRAADDSAHYLAVRGRGVGYPLPGSQAVRHETLAPGDLLVLYTDGLTESRRDPIEGEVRLVASARRRAGLPLAEIPAAIAADMHSVVLHSDDTLALAVRLR</sequence>
<evidence type="ECO:0000256" key="2">
    <source>
        <dbReference type="SAM" id="Coils"/>
    </source>
</evidence>
<dbReference type="RefSeq" id="WP_229898223.1">
    <property type="nucleotide sequence ID" value="NZ_BMVC01000011.1"/>
</dbReference>
<keyword evidence="1" id="KW-0378">Hydrolase</keyword>
<dbReference type="InterPro" id="IPR052016">
    <property type="entry name" value="Bact_Sigma-Reg"/>
</dbReference>
<dbReference type="AlphaFoldDB" id="A0A918X1X0"/>